<feature type="region of interest" description="Disordered" evidence="1">
    <location>
        <begin position="60"/>
        <end position="125"/>
    </location>
</feature>
<comment type="caution">
    <text evidence="2">The sequence shown here is derived from an EMBL/GenBank/DDBJ whole genome shotgun (WGS) entry which is preliminary data.</text>
</comment>
<feature type="compositionally biased region" description="Basic and acidic residues" evidence="1">
    <location>
        <begin position="113"/>
        <end position="125"/>
    </location>
</feature>
<protein>
    <submittedName>
        <fullName evidence="2">Uncharacterized protein</fullName>
    </submittedName>
</protein>
<evidence type="ECO:0000313" key="2">
    <source>
        <dbReference type="EMBL" id="CAK7945838.1"/>
    </source>
</evidence>
<proteinExistence type="predicted"/>
<evidence type="ECO:0000313" key="3">
    <source>
        <dbReference type="Proteomes" id="UP001162060"/>
    </source>
</evidence>
<name>A0AAV1VIS1_9STRA</name>
<organism evidence="2 3">
    <name type="scientific">Peronospora matthiolae</name>
    <dbReference type="NCBI Taxonomy" id="2874970"/>
    <lineage>
        <taxon>Eukaryota</taxon>
        <taxon>Sar</taxon>
        <taxon>Stramenopiles</taxon>
        <taxon>Oomycota</taxon>
        <taxon>Peronosporomycetes</taxon>
        <taxon>Peronosporales</taxon>
        <taxon>Peronosporaceae</taxon>
        <taxon>Peronospora</taxon>
    </lineage>
</organism>
<accession>A0AAV1VIS1</accession>
<dbReference type="Proteomes" id="UP001162060">
    <property type="component" value="Unassembled WGS sequence"/>
</dbReference>
<dbReference type="EMBL" id="CAKLBY020000338">
    <property type="protein sequence ID" value="CAK7945838.1"/>
    <property type="molecule type" value="Genomic_DNA"/>
</dbReference>
<dbReference type="AlphaFoldDB" id="A0AAV1VIS1"/>
<evidence type="ECO:0000256" key="1">
    <source>
        <dbReference type="SAM" id="MobiDB-lite"/>
    </source>
</evidence>
<feature type="compositionally biased region" description="Polar residues" evidence="1">
    <location>
        <begin position="96"/>
        <end position="111"/>
    </location>
</feature>
<reference evidence="2" key="1">
    <citation type="submission" date="2024-01" db="EMBL/GenBank/DDBJ databases">
        <authorList>
            <person name="Webb A."/>
        </authorList>
    </citation>
    <scope>NUCLEOTIDE SEQUENCE</scope>
    <source>
        <strain evidence="2">Pm1</strain>
    </source>
</reference>
<gene>
    <name evidence="2" type="ORF">PM001_LOCUS30988</name>
</gene>
<sequence>MTDLGGIHAFFSGARRKTLRSRSYCDVPTEVLAPRCEVVSIGELTPLLAPESRDLERLRFGDGSSVSSDKPKMLRRKASSMPRFAGGLDSIAVDTDPSSVSGEYETPSSYSVKRHECLHDQRLRH</sequence>